<dbReference type="InterPro" id="IPR009080">
    <property type="entry name" value="tRNAsynth_Ia_anticodon-bd"/>
</dbReference>
<evidence type="ECO:0000256" key="4">
    <source>
        <dbReference type="ARBA" id="ARBA00022741"/>
    </source>
</evidence>
<evidence type="ECO:0000256" key="5">
    <source>
        <dbReference type="ARBA" id="ARBA00022840"/>
    </source>
</evidence>
<evidence type="ECO:0000259" key="11">
    <source>
        <dbReference type="SMART" id="SM00836"/>
    </source>
</evidence>
<feature type="domain" description="DALR anticodon binding" evidence="11">
    <location>
        <begin position="480"/>
        <end position="595"/>
    </location>
</feature>
<dbReference type="SUPFAM" id="SSF55190">
    <property type="entry name" value="Arginyl-tRNA synthetase (ArgRS), N-terminal 'additional' domain"/>
    <property type="match status" value="1"/>
</dbReference>
<dbReference type="NCBIfam" id="TIGR00456">
    <property type="entry name" value="argS"/>
    <property type="match status" value="1"/>
</dbReference>
<comment type="caution">
    <text evidence="13">The sequence shown here is derived from an EMBL/GenBank/DDBJ whole genome shotgun (WGS) entry which is preliminary data.</text>
</comment>
<feature type="short sequence motif" description="'HIGH' region" evidence="9">
    <location>
        <begin position="126"/>
        <end position="136"/>
    </location>
</feature>
<dbReference type="InterPro" id="IPR008909">
    <property type="entry name" value="DALR_anticod-bd"/>
</dbReference>
<comment type="subcellular location">
    <subcellularLocation>
        <location evidence="9">Cytoplasm</location>
    </subcellularLocation>
</comment>
<comment type="catalytic activity">
    <reaction evidence="8 9">
        <text>tRNA(Arg) + L-arginine + ATP = L-arginyl-tRNA(Arg) + AMP + diphosphate</text>
        <dbReference type="Rhea" id="RHEA:20301"/>
        <dbReference type="Rhea" id="RHEA-COMP:9658"/>
        <dbReference type="Rhea" id="RHEA-COMP:9673"/>
        <dbReference type="ChEBI" id="CHEBI:30616"/>
        <dbReference type="ChEBI" id="CHEBI:32682"/>
        <dbReference type="ChEBI" id="CHEBI:33019"/>
        <dbReference type="ChEBI" id="CHEBI:78442"/>
        <dbReference type="ChEBI" id="CHEBI:78513"/>
        <dbReference type="ChEBI" id="CHEBI:456215"/>
        <dbReference type="EC" id="6.1.1.19"/>
    </reaction>
</comment>
<evidence type="ECO:0000259" key="12">
    <source>
        <dbReference type="SMART" id="SM01016"/>
    </source>
</evidence>
<keyword evidence="2 9" id="KW-0963">Cytoplasm</keyword>
<dbReference type="SMART" id="SM00836">
    <property type="entry name" value="DALR_1"/>
    <property type="match status" value="1"/>
</dbReference>
<dbReference type="PRINTS" id="PR01038">
    <property type="entry name" value="TRNASYNTHARG"/>
</dbReference>
<dbReference type="Pfam" id="PF00750">
    <property type="entry name" value="tRNA-synt_1d"/>
    <property type="match status" value="1"/>
</dbReference>
<dbReference type="InterPro" id="IPR001278">
    <property type="entry name" value="Arg-tRNA-ligase"/>
</dbReference>
<keyword evidence="5 9" id="KW-0067">ATP-binding</keyword>
<dbReference type="InterPro" id="IPR035684">
    <property type="entry name" value="ArgRS_core"/>
</dbReference>
<dbReference type="EC" id="6.1.1.19" evidence="9"/>
<evidence type="ECO:0000256" key="8">
    <source>
        <dbReference type="ARBA" id="ARBA00049339"/>
    </source>
</evidence>
<dbReference type="SUPFAM" id="SSF47323">
    <property type="entry name" value="Anticodon-binding domain of a subclass of class I aminoacyl-tRNA synthetases"/>
    <property type="match status" value="1"/>
</dbReference>
<dbReference type="Gene3D" id="3.40.50.620">
    <property type="entry name" value="HUPs"/>
    <property type="match status" value="1"/>
</dbReference>
<sequence length="595" mass="67110">MNKMTLQQIISEQVKAAIKKLYNADLESVELQGTRKEFEGDITVVVFPMLRVVKGNPVQIGEAIGAYLVENVEDITSFNVVKGFLNLVIADSYYLKFFKDVKDKENYGFVNPKEGDKAVMVEYSSPNTNKPLHLGHVRNNLLGYAVAEIIKASGKRVYKTQIINDRGIHICKSMVAWQKFGNEETPQSTGLKGDKLVGNYYVKFDKEYKNQIATLVDEGKSEEEAKKEAPILIEAQEMLRKWEAGDTEVVDLWKTMNNWVYDGFEQTYKALGVDFDSYYYESNTYLLGKDNIEEGLAKGVFFKKDDGSVWCDLTDEGLDEKLVLRSDGTAVYMTQDIGTAIQRVKDNPDIGGMIYTVGNEQDYHFKVLFLILKKLGYDWSDNLHHLSYGMVDLPSGKMKSREGTVVDADDLIVEMTETAGEISKELGKLDGYSEEEKNNVYNTIGLGALKYFILKVDPKKRILFDPAESVDFQGNTGPFIQYTYARIQAILRKADFNWKEEVSNIALTSREKELLKLLEVYPEIIQNAAKDLSPAVIANYTYDLVKAYNSFFQNVSIFGADSDAEKIFRVQLSGAVGETIKSAFGLLGISVPERM</sequence>
<proteinExistence type="inferred from homology"/>
<name>A0ABP3U7Z3_9FLAO</name>
<dbReference type="HAMAP" id="MF_00123">
    <property type="entry name" value="Arg_tRNA_synth"/>
    <property type="match status" value="1"/>
</dbReference>
<gene>
    <name evidence="9 13" type="primary">argS</name>
    <name evidence="13" type="ORF">GCM10009430_30240</name>
</gene>
<evidence type="ECO:0000256" key="2">
    <source>
        <dbReference type="ARBA" id="ARBA00022490"/>
    </source>
</evidence>
<keyword evidence="3 9" id="KW-0436">Ligase</keyword>
<protein>
    <recommendedName>
        <fullName evidence="9">Arginine--tRNA ligase</fullName>
        <ecNumber evidence="9">6.1.1.19</ecNumber>
    </recommendedName>
    <alternativeName>
        <fullName evidence="9">Arginyl-tRNA synthetase</fullName>
        <shortName evidence="9">ArgRS</shortName>
    </alternativeName>
</protein>
<dbReference type="PANTHER" id="PTHR11956:SF5">
    <property type="entry name" value="ARGININE--TRNA LIGASE, CYTOPLASMIC"/>
    <property type="match status" value="1"/>
</dbReference>
<accession>A0ABP3U7Z3</accession>
<comment type="similarity">
    <text evidence="1 9 10">Belongs to the class-I aminoacyl-tRNA synthetase family.</text>
</comment>
<dbReference type="EMBL" id="BAAAGE010000003">
    <property type="protein sequence ID" value="GAA0725101.1"/>
    <property type="molecule type" value="Genomic_DNA"/>
</dbReference>
<evidence type="ECO:0000256" key="7">
    <source>
        <dbReference type="ARBA" id="ARBA00023146"/>
    </source>
</evidence>
<keyword evidence="4 9" id="KW-0547">Nucleotide-binding</keyword>
<dbReference type="Proteomes" id="UP001501758">
    <property type="component" value="Unassembled WGS sequence"/>
</dbReference>
<dbReference type="GO" id="GO:0016874">
    <property type="term" value="F:ligase activity"/>
    <property type="evidence" value="ECO:0007669"/>
    <property type="project" value="UniProtKB-KW"/>
</dbReference>
<dbReference type="Pfam" id="PF03485">
    <property type="entry name" value="Arg_tRNA_synt_N"/>
    <property type="match status" value="1"/>
</dbReference>
<dbReference type="PANTHER" id="PTHR11956">
    <property type="entry name" value="ARGINYL-TRNA SYNTHETASE"/>
    <property type="match status" value="1"/>
</dbReference>
<keyword evidence="7 9" id="KW-0030">Aminoacyl-tRNA synthetase</keyword>
<comment type="subunit">
    <text evidence="9">Monomer.</text>
</comment>
<dbReference type="Gene3D" id="1.10.730.10">
    <property type="entry name" value="Isoleucyl-tRNA Synthetase, Domain 1"/>
    <property type="match status" value="1"/>
</dbReference>
<keyword evidence="6 9" id="KW-0648">Protein biosynthesis</keyword>
<dbReference type="SMART" id="SM01016">
    <property type="entry name" value="Arg_tRNA_synt_N"/>
    <property type="match status" value="1"/>
</dbReference>
<dbReference type="Pfam" id="PF05746">
    <property type="entry name" value="DALR_1"/>
    <property type="match status" value="1"/>
</dbReference>
<evidence type="ECO:0000256" key="1">
    <source>
        <dbReference type="ARBA" id="ARBA00005594"/>
    </source>
</evidence>
<dbReference type="SUPFAM" id="SSF52374">
    <property type="entry name" value="Nucleotidylyl transferase"/>
    <property type="match status" value="1"/>
</dbReference>
<organism evidence="13 14">
    <name type="scientific">Aquimarina litoralis</name>
    <dbReference type="NCBI Taxonomy" id="584605"/>
    <lineage>
        <taxon>Bacteria</taxon>
        <taxon>Pseudomonadati</taxon>
        <taxon>Bacteroidota</taxon>
        <taxon>Flavobacteriia</taxon>
        <taxon>Flavobacteriales</taxon>
        <taxon>Flavobacteriaceae</taxon>
        <taxon>Aquimarina</taxon>
    </lineage>
</organism>
<reference evidence="14" key="1">
    <citation type="journal article" date="2019" name="Int. J. Syst. Evol. Microbiol.">
        <title>The Global Catalogue of Microorganisms (GCM) 10K type strain sequencing project: providing services to taxonomists for standard genome sequencing and annotation.</title>
        <authorList>
            <consortium name="The Broad Institute Genomics Platform"/>
            <consortium name="The Broad Institute Genome Sequencing Center for Infectious Disease"/>
            <person name="Wu L."/>
            <person name="Ma J."/>
        </authorList>
    </citation>
    <scope>NUCLEOTIDE SEQUENCE [LARGE SCALE GENOMIC DNA]</scope>
    <source>
        <strain evidence="14">JCM 15974</strain>
    </source>
</reference>
<feature type="domain" description="Arginyl tRNA synthetase N-terminal" evidence="12">
    <location>
        <begin position="8"/>
        <end position="89"/>
    </location>
</feature>
<dbReference type="InterPro" id="IPR005148">
    <property type="entry name" value="Arg-tRNA-synth_N"/>
</dbReference>
<dbReference type="InterPro" id="IPR014729">
    <property type="entry name" value="Rossmann-like_a/b/a_fold"/>
</dbReference>
<evidence type="ECO:0000256" key="6">
    <source>
        <dbReference type="ARBA" id="ARBA00022917"/>
    </source>
</evidence>
<evidence type="ECO:0000256" key="10">
    <source>
        <dbReference type="RuleBase" id="RU363038"/>
    </source>
</evidence>
<dbReference type="Gene3D" id="3.30.1360.70">
    <property type="entry name" value="Arginyl tRNA synthetase N-terminal domain"/>
    <property type="match status" value="1"/>
</dbReference>
<dbReference type="InterPro" id="IPR036695">
    <property type="entry name" value="Arg-tRNA-synth_N_sf"/>
</dbReference>
<keyword evidence="14" id="KW-1185">Reference proteome</keyword>
<dbReference type="InterPro" id="IPR001412">
    <property type="entry name" value="aa-tRNA-synth_I_CS"/>
</dbReference>
<evidence type="ECO:0000256" key="3">
    <source>
        <dbReference type="ARBA" id="ARBA00022598"/>
    </source>
</evidence>
<dbReference type="PROSITE" id="PS00178">
    <property type="entry name" value="AA_TRNA_LIGASE_I"/>
    <property type="match status" value="1"/>
</dbReference>
<evidence type="ECO:0000313" key="13">
    <source>
        <dbReference type="EMBL" id="GAA0725101.1"/>
    </source>
</evidence>
<evidence type="ECO:0000256" key="9">
    <source>
        <dbReference type="HAMAP-Rule" id="MF_00123"/>
    </source>
</evidence>
<evidence type="ECO:0000313" key="14">
    <source>
        <dbReference type="Proteomes" id="UP001501758"/>
    </source>
</evidence>